<organism evidence="2 3">
    <name type="scientific">Salipiger mucosus DSM 16094</name>
    <dbReference type="NCBI Taxonomy" id="1123237"/>
    <lineage>
        <taxon>Bacteria</taxon>
        <taxon>Pseudomonadati</taxon>
        <taxon>Pseudomonadota</taxon>
        <taxon>Alphaproteobacteria</taxon>
        <taxon>Rhodobacterales</taxon>
        <taxon>Roseobacteraceae</taxon>
        <taxon>Salipiger</taxon>
    </lineage>
</organism>
<keyword evidence="3" id="KW-1185">Reference proteome</keyword>
<reference evidence="3" key="1">
    <citation type="journal article" date="2014" name="Stand. Genomic Sci.">
        <title>Genome sequence of the exopolysaccharide-producing Salipiger mucosus type strain (DSM 16094(T)), a moderately halophilic member of the Roseobacter clade.</title>
        <authorList>
            <person name="Riedel T."/>
            <person name="Spring S."/>
            <person name="Fiebig A."/>
            <person name="Petersen J."/>
            <person name="Kyrpides N.C."/>
            <person name="Goker M."/>
            <person name="Klenk H.P."/>
        </authorList>
    </citation>
    <scope>NUCLEOTIDE SEQUENCE [LARGE SCALE GENOMIC DNA]</scope>
    <source>
        <strain evidence="3">DSM 16094</strain>
    </source>
</reference>
<accession>S9QZL7</accession>
<name>S9QZL7_9RHOB</name>
<comment type="caution">
    <text evidence="2">The sequence shown here is derived from an EMBL/GenBank/DDBJ whole genome shotgun (WGS) entry which is preliminary data.</text>
</comment>
<dbReference type="Pfam" id="PF03886">
    <property type="entry name" value="ABC_trans_aux"/>
    <property type="match status" value="1"/>
</dbReference>
<dbReference type="eggNOG" id="COG3009">
    <property type="taxonomic scope" value="Bacteria"/>
</dbReference>
<dbReference type="Gene3D" id="3.40.50.10610">
    <property type="entry name" value="ABC-type transport auxiliary lipoprotein component"/>
    <property type="match status" value="1"/>
</dbReference>
<protein>
    <recommendedName>
        <fullName evidence="1">ABC-type transport auxiliary lipoprotein component domain-containing protein</fullName>
    </recommendedName>
</protein>
<dbReference type="Proteomes" id="UP000015347">
    <property type="component" value="Unassembled WGS sequence"/>
</dbReference>
<evidence type="ECO:0000313" key="3">
    <source>
        <dbReference type="Proteomes" id="UP000015347"/>
    </source>
</evidence>
<dbReference type="OrthoDB" id="7858211at2"/>
<feature type="domain" description="ABC-type transport auxiliary lipoprotein component" evidence="1">
    <location>
        <begin position="24"/>
        <end position="177"/>
    </location>
</feature>
<dbReference type="RefSeq" id="WP_020042601.1">
    <property type="nucleotide sequence ID" value="NZ_KE557273.1"/>
</dbReference>
<proteinExistence type="predicted"/>
<gene>
    <name evidence="2" type="ORF">Salmuc_00640</name>
</gene>
<dbReference type="AlphaFoldDB" id="S9QZL7"/>
<sequence length="183" mass="19463">MYRFLPLALLLAACSGAEPRYLIEAPAEVRPAPLAVASLEVRDVSLPAYAEASEILVESADGGLEPAENALWADDPMRAVTLALADRIGRASNATVAAEPWPLEEDAQAAVEVRVTDMVARASGVFELTGQYAVSSYERVVRERIERFAIAVPLVDTTPGSIADATGRAVAQLAAEITEELSR</sequence>
<evidence type="ECO:0000259" key="1">
    <source>
        <dbReference type="Pfam" id="PF03886"/>
    </source>
</evidence>
<dbReference type="STRING" id="1123237.Salmuc_00640"/>
<evidence type="ECO:0000313" key="2">
    <source>
        <dbReference type="EMBL" id="EPX85042.1"/>
    </source>
</evidence>
<dbReference type="HOGENOM" id="CLU_1446635_0_0_5"/>
<dbReference type="SUPFAM" id="SSF159594">
    <property type="entry name" value="XCC0632-like"/>
    <property type="match status" value="1"/>
</dbReference>
<dbReference type="EMBL" id="APVH01000011">
    <property type="protein sequence ID" value="EPX85042.1"/>
    <property type="molecule type" value="Genomic_DNA"/>
</dbReference>
<dbReference type="InterPro" id="IPR005586">
    <property type="entry name" value="ABC_trans_aux"/>
</dbReference>